<evidence type="ECO:0000313" key="5">
    <source>
        <dbReference type="Proteomes" id="UP000652691"/>
    </source>
</evidence>
<dbReference type="EMBL" id="BMDA01000001">
    <property type="protein sequence ID" value="GGH29938.1"/>
    <property type="molecule type" value="Genomic_DNA"/>
</dbReference>
<evidence type="ECO:0000313" key="2">
    <source>
        <dbReference type="EMBL" id="ENX37006.1"/>
    </source>
</evidence>
<dbReference type="RefSeq" id="WP_005286020.1">
    <property type="nucleotide sequence ID" value="NZ_BMDA01000001.1"/>
</dbReference>
<dbReference type="HOGENOM" id="CLU_143961_0_0_6"/>
<comment type="caution">
    <text evidence="2">The sequence shown here is derived from an EMBL/GenBank/DDBJ whole genome shotgun (WGS) entry which is preliminary data.</text>
</comment>
<evidence type="ECO:0000313" key="3">
    <source>
        <dbReference type="EMBL" id="GGH29938.1"/>
    </source>
</evidence>
<reference evidence="3 5" key="2">
    <citation type="journal article" date="2014" name="Int. J. Syst. Evol. Microbiol.">
        <title>Complete genome sequence of Corynebacterium casei LMG S-19264T (=DSM 44701T), isolated from a smear-ripened cheese.</title>
        <authorList>
            <consortium name="US DOE Joint Genome Institute (JGI-PGF)"/>
            <person name="Walter F."/>
            <person name="Albersmeier A."/>
            <person name="Kalinowski J."/>
            <person name="Ruckert C."/>
        </authorList>
    </citation>
    <scope>NUCLEOTIDE SEQUENCE [LARGE SCALE GENOMIC DNA]</scope>
    <source>
        <strain evidence="3 5">CCM 8635</strain>
    </source>
</reference>
<reference evidence="3" key="3">
    <citation type="submission" date="2024-03" db="EMBL/GenBank/DDBJ databases">
        <authorList>
            <person name="Sun Q."/>
            <person name="Sedlacek I."/>
        </authorList>
    </citation>
    <scope>NUCLEOTIDE SEQUENCE</scope>
    <source>
        <strain evidence="3">CCM 8635</strain>
    </source>
</reference>
<accession>N9R3Y9</accession>
<name>N9R3Y9_9GAMM</name>
<dbReference type="Proteomes" id="UP000652691">
    <property type="component" value="Unassembled WGS sequence"/>
</dbReference>
<reference evidence="2 4" key="1">
    <citation type="submission" date="2013-02" db="EMBL/GenBank/DDBJ databases">
        <title>The Genome Sequence of Acinetobacter sp. NIPH 3623.</title>
        <authorList>
            <consortium name="The Broad Institute Genome Sequencing Platform"/>
            <consortium name="The Broad Institute Genome Sequencing Center for Infectious Disease"/>
            <person name="Cerqueira G."/>
            <person name="Feldgarden M."/>
            <person name="Courvalin P."/>
            <person name="Perichon B."/>
            <person name="Grillot-Courvalin C."/>
            <person name="Clermont D."/>
            <person name="Rocha E."/>
            <person name="Yoon E.-J."/>
            <person name="Nemec A."/>
            <person name="Walker B."/>
            <person name="Young S.K."/>
            <person name="Zeng Q."/>
            <person name="Gargeya S."/>
            <person name="Fitzgerald M."/>
            <person name="Haas B."/>
            <person name="Abouelleil A."/>
            <person name="Alvarado L."/>
            <person name="Arachchi H.M."/>
            <person name="Berlin A.M."/>
            <person name="Chapman S.B."/>
            <person name="Dewar J."/>
            <person name="Goldberg J."/>
            <person name="Griggs A."/>
            <person name="Gujja S."/>
            <person name="Hansen M."/>
            <person name="Howarth C."/>
            <person name="Imamovic A."/>
            <person name="Larimer J."/>
            <person name="McCowan C."/>
            <person name="Murphy C."/>
            <person name="Neiman D."/>
            <person name="Pearson M."/>
            <person name="Priest M."/>
            <person name="Roberts A."/>
            <person name="Saif S."/>
            <person name="Shea T."/>
            <person name="Sisk P."/>
            <person name="Sykes S."/>
            <person name="Wortman J."/>
            <person name="Nusbaum C."/>
            <person name="Birren B."/>
        </authorList>
    </citation>
    <scope>NUCLEOTIDE SEQUENCE [LARGE SCALE GENOMIC DNA]</scope>
    <source>
        <strain evidence="2 4">NIPH 3623</strain>
    </source>
</reference>
<dbReference type="Proteomes" id="UP000013200">
    <property type="component" value="Unassembled WGS sequence"/>
</dbReference>
<proteinExistence type="predicted"/>
<dbReference type="AlphaFoldDB" id="N9R3Y9"/>
<organism evidence="2 4">
    <name type="scientific">Acinetobacter courvalinii</name>
    <dbReference type="NCBI Taxonomy" id="280147"/>
    <lineage>
        <taxon>Bacteria</taxon>
        <taxon>Pseudomonadati</taxon>
        <taxon>Pseudomonadota</taxon>
        <taxon>Gammaproteobacteria</taxon>
        <taxon>Moraxellales</taxon>
        <taxon>Moraxellaceae</taxon>
        <taxon>Acinetobacter</taxon>
    </lineage>
</organism>
<keyword evidence="4" id="KW-1185">Reference proteome</keyword>
<evidence type="ECO:0000313" key="4">
    <source>
        <dbReference type="Proteomes" id="UP000013200"/>
    </source>
</evidence>
<gene>
    <name evidence="2" type="ORF">F888_02342</name>
    <name evidence="3" type="ORF">GCM10007354_09710</name>
</gene>
<evidence type="ECO:0000256" key="1">
    <source>
        <dbReference type="SAM" id="SignalP"/>
    </source>
</evidence>
<dbReference type="EMBL" id="APSA01000007">
    <property type="protein sequence ID" value="ENX37006.1"/>
    <property type="molecule type" value="Genomic_DNA"/>
</dbReference>
<dbReference type="GeneID" id="80103545"/>
<feature type="chain" id="PRO_5044737258" evidence="1">
    <location>
        <begin position="20"/>
        <end position="139"/>
    </location>
</feature>
<feature type="signal peptide" evidence="1">
    <location>
        <begin position="1"/>
        <end position="19"/>
    </location>
</feature>
<keyword evidence="1" id="KW-0732">Signal</keyword>
<protein>
    <submittedName>
        <fullName evidence="2">Uncharacterized protein</fullName>
    </submittedName>
</protein>
<sequence length="139" mass="16540">MYRILILLLSSVIASLVYSAEDFFDKKPSVLILKDKEFQNPKNSSEVVDFFNLSKQQKLYRTNQLFKQAEKDKDVIFQTSNLSDYDKAQYSRENKFSNFKGSSPHIEPTPNRQVISEEEYQQQMEQYRKTHYVERGFIF</sequence>